<keyword evidence="7" id="KW-1185">Reference proteome</keyword>
<dbReference type="InterPro" id="IPR018247">
    <property type="entry name" value="EF_Hand_1_Ca_BS"/>
</dbReference>
<reference evidence="6" key="2">
    <citation type="submission" date="2025-08" db="UniProtKB">
        <authorList>
            <consortium name="Ensembl"/>
        </authorList>
    </citation>
    <scope>IDENTIFICATION</scope>
    <source>
        <strain evidence="6">Thorbecke</strain>
    </source>
</reference>
<dbReference type="SUPFAM" id="SSF47473">
    <property type="entry name" value="EF-hand"/>
    <property type="match status" value="2"/>
</dbReference>
<gene>
    <name evidence="6" type="primary">PPP2R3B</name>
</gene>
<feature type="compositionally biased region" description="Basic residues" evidence="4">
    <location>
        <begin position="82"/>
        <end position="93"/>
    </location>
</feature>
<dbReference type="PROSITE" id="PS00018">
    <property type="entry name" value="EF_HAND_1"/>
    <property type="match status" value="1"/>
</dbReference>
<dbReference type="FunFam" id="1.10.238.220:FF:000001">
    <property type="entry name" value="Serine/threonine-protein phosphatase 2A regulatory subunit B'' subunit alpha"/>
    <property type="match status" value="1"/>
</dbReference>
<reference evidence="6" key="3">
    <citation type="submission" date="2025-09" db="UniProtKB">
        <authorList>
            <consortium name="Ensembl"/>
        </authorList>
    </citation>
    <scope>IDENTIFICATION</scope>
    <source>
        <strain evidence="6">Thorbecke</strain>
    </source>
</reference>
<dbReference type="AlphaFoldDB" id="A0A5F9DKB1"/>
<dbReference type="Gene3D" id="1.10.238.10">
    <property type="entry name" value="EF-hand"/>
    <property type="match status" value="1"/>
</dbReference>
<protein>
    <recommendedName>
        <fullName evidence="5">EF-hand domain-containing protein</fullName>
    </recommendedName>
</protein>
<name>A0A5F9DKB1_RABIT</name>
<evidence type="ECO:0000256" key="3">
    <source>
        <dbReference type="ARBA" id="ARBA00093310"/>
    </source>
</evidence>
<keyword evidence="2" id="KW-0106">Calcium</keyword>
<dbReference type="GO" id="GO:0019888">
    <property type="term" value="F:protein phosphatase regulator activity"/>
    <property type="evidence" value="ECO:0007669"/>
    <property type="project" value="TreeGrafter"/>
</dbReference>
<feature type="region of interest" description="Disordered" evidence="4">
    <location>
        <begin position="54"/>
        <end position="95"/>
    </location>
</feature>
<feature type="domain" description="EF-hand" evidence="5">
    <location>
        <begin position="342"/>
        <end position="377"/>
    </location>
</feature>
<evidence type="ECO:0000313" key="6">
    <source>
        <dbReference type="Ensembl" id="ENSOCUP00000046033.1"/>
    </source>
</evidence>
<dbReference type="InterPro" id="IPR041534">
    <property type="entry name" value="EF-hand_13"/>
</dbReference>
<dbReference type="PANTHER" id="PTHR14095:SF1">
    <property type="entry name" value="SERINE_THREONINE-PROTEIN PHOSPHATASE 2A REGULATORY SUBUNIT B'' SUBUNIT BETA"/>
    <property type="match status" value="1"/>
</dbReference>
<dbReference type="InterPro" id="IPR048855">
    <property type="entry name" value="P2R3A_B_D_EF-hand"/>
</dbReference>
<evidence type="ECO:0000259" key="5">
    <source>
        <dbReference type="PROSITE" id="PS50222"/>
    </source>
</evidence>
<organism evidence="6 7">
    <name type="scientific">Oryctolagus cuniculus</name>
    <name type="common">Rabbit</name>
    <dbReference type="NCBI Taxonomy" id="9986"/>
    <lineage>
        <taxon>Eukaryota</taxon>
        <taxon>Metazoa</taxon>
        <taxon>Chordata</taxon>
        <taxon>Craniata</taxon>
        <taxon>Vertebrata</taxon>
        <taxon>Euteleostomi</taxon>
        <taxon>Mammalia</taxon>
        <taxon>Eutheria</taxon>
        <taxon>Euarchontoglires</taxon>
        <taxon>Glires</taxon>
        <taxon>Lagomorpha</taxon>
        <taxon>Leporidae</taxon>
        <taxon>Oryctolagus</taxon>
    </lineage>
</organism>
<keyword evidence="1" id="KW-0479">Metal-binding</keyword>
<feature type="compositionally biased region" description="Pro residues" evidence="4">
    <location>
        <begin position="58"/>
        <end position="76"/>
    </location>
</feature>
<dbReference type="Gene3D" id="1.10.238.230">
    <property type="match status" value="1"/>
</dbReference>
<dbReference type="InterPro" id="IPR002048">
    <property type="entry name" value="EF_hand_dom"/>
</dbReference>
<dbReference type="Ensembl" id="ENSOCUT00000044278.1">
    <property type="protein sequence ID" value="ENSOCUP00000046033.1"/>
    <property type="gene ID" value="ENSOCUG00000000307.3"/>
</dbReference>
<dbReference type="Pfam" id="PF21161">
    <property type="entry name" value="P2R3B_EF-hand"/>
    <property type="match status" value="1"/>
</dbReference>
<dbReference type="GeneTree" id="ENSGT00940000163491"/>
<dbReference type="Gene3D" id="1.10.238.220">
    <property type="match status" value="1"/>
</dbReference>
<dbReference type="InterPro" id="IPR011992">
    <property type="entry name" value="EF-hand-dom_pair"/>
</dbReference>
<dbReference type="Proteomes" id="UP000001811">
    <property type="component" value="Unplaced"/>
</dbReference>
<evidence type="ECO:0000256" key="2">
    <source>
        <dbReference type="ARBA" id="ARBA00022837"/>
    </source>
</evidence>
<dbReference type="PROSITE" id="PS50222">
    <property type="entry name" value="EF_HAND_2"/>
    <property type="match status" value="1"/>
</dbReference>
<dbReference type="GO" id="GO:0000159">
    <property type="term" value="C:protein phosphatase type 2A complex"/>
    <property type="evidence" value="ECO:0007669"/>
    <property type="project" value="TreeGrafter"/>
</dbReference>
<sequence>MSPGKTLQPVLKMKVDELFLRWLSEDATQRLLHECLRAVQAPQGAPNVAVSADAAMPAPAPGGPGPPAAPAAPGPRPEPHSRRTRRPAVRRGGRGCAEVQTWPELQGTPGLSRARLEDMGNVAKACGCPLYWKGPLFYRAGGRRGGSVSVHTFVAMWRRILQDCHDEEARFLHLLASPGCDFLEQEDFVPFLQDVVESHPGLAFLKEAPEFHSCYITTVIQRIFYAVNRSWSGRISYNELRRSHFLQVVARLEEEADLSLTSGLFCYEHVYVIYCTFRELDTDCDLLLGNCDLARHRDHAISDKMIDRIFSGAVMRDRTAQRAGKMSYEDFVWFLLSEEDKTTPTSIEYWFRCMDLDGDGALSAFELEFFYEEQSRRLRSLDVEPLPFPDCLCQMLDLVRPRTQGRITLGDLKRCRLLAPIFFDTFFNVDKYLDREQHEQLALPGDGDGPELSDWDRFAAAEYRLLVAEEAAAQLWEDGLVLDGGGVGVGDGAEKRGWSTTSCGGGAPGDVSNLRGLSSYYSEESGKAGEVGPVRGVGLE</sequence>
<comment type="function">
    <text evidence="3">The B regulatory subunit might modulate substrate selectivity and catalytic activity, and might also direct the localization of the catalytic enzyme to a particular subcellular compartment.</text>
</comment>
<dbReference type="PANTHER" id="PTHR14095">
    <property type="entry name" value="PHOSPHATASE 2A REGULATORY SUBUNIT-RELATED"/>
    <property type="match status" value="1"/>
</dbReference>
<reference evidence="6 7" key="1">
    <citation type="journal article" date="2011" name="Nature">
        <title>A high-resolution map of human evolutionary constraint using 29 mammals.</title>
        <authorList>
            <person name="Lindblad-Toh K."/>
            <person name="Garber M."/>
            <person name="Zuk O."/>
            <person name="Lin M.F."/>
            <person name="Parker B.J."/>
            <person name="Washietl S."/>
            <person name="Kheradpour P."/>
            <person name="Ernst J."/>
            <person name="Jordan G."/>
            <person name="Mauceli E."/>
            <person name="Ward L.D."/>
            <person name="Lowe C.B."/>
            <person name="Holloway A.K."/>
            <person name="Clamp M."/>
            <person name="Gnerre S."/>
            <person name="Alfoldi J."/>
            <person name="Beal K."/>
            <person name="Chang J."/>
            <person name="Clawson H."/>
            <person name="Cuff J."/>
            <person name="Di Palma F."/>
            <person name="Fitzgerald S."/>
            <person name="Flicek P."/>
            <person name="Guttman M."/>
            <person name="Hubisz M.J."/>
            <person name="Jaffe D.B."/>
            <person name="Jungreis I."/>
            <person name="Kent W.J."/>
            <person name="Kostka D."/>
            <person name="Lara M."/>
            <person name="Martins A.L."/>
            <person name="Massingham T."/>
            <person name="Moltke I."/>
            <person name="Raney B.J."/>
            <person name="Rasmussen M.D."/>
            <person name="Robinson J."/>
            <person name="Stark A."/>
            <person name="Vilella A.J."/>
            <person name="Wen J."/>
            <person name="Xie X."/>
            <person name="Zody M.C."/>
            <person name="Baldwin J."/>
            <person name="Bloom T."/>
            <person name="Chin C.W."/>
            <person name="Heiman D."/>
            <person name="Nicol R."/>
            <person name="Nusbaum C."/>
            <person name="Young S."/>
            <person name="Wilkinson J."/>
            <person name="Worley K.C."/>
            <person name="Kovar C.L."/>
            <person name="Muzny D.M."/>
            <person name="Gibbs R.A."/>
            <person name="Cree A."/>
            <person name="Dihn H.H."/>
            <person name="Fowler G."/>
            <person name="Jhangiani S."/>
            <person name="Joshi V."/>
            <person name="Lee S."/>
            <person name="Lewis L.R."/>
            <person name="Nazareth L.V."/>
            <person name="Okwuonu G."/>
            <person name="Santibanez J."/>
            <person name="Warren W.C."/>
            <person name="Mardis E.R."/>
            <person name="Weinstock G.M."/>
            <person name="Wilson R.K."/>
            <person name="Delehaunty K."/>
            <person name="Dooling D."/>
            <person name="Fronik C."/>
            <person name="Fulton L."/>
            <person name="Fulton B."/>
            <person name="Graves T."/>
            <person name="Minx P."/>
            <person name="Sodergren E."/>
            <person name="Birney E."/>
            <person name="Margulies E.H."/>
            <person name="Herrero J."/>
            <person name="Green E.D."/>
            <person name="Haussler D."/>
            <person name="Siepel A."/>
            <person name="Goldman N."/>
            <person name="Pollard K.S."/>
            <person name="Pedersen J.S."/>
            <person name="Lander E.S."/>
            <person name="Kellis M."/>
        </authorList>
    </citation>
    <scope>NUCLEOTIDE SEQUENCE [LARGE SCALE GENOMIC DNA]</scope>
    <source>
        <strain evidence="7">Thorbecke</strain>
    </source>
</reference>
<dbReference type="Pfam" id="PF13202">
    <property type="entry name" value="EF-hand_5"/>
    <property type="match status" value="1"/>
</dbReference>
<evidence type="ECO:0000256" key="4">
    <source>
        <dbReference type="SAM" id="MobiDB-lite"/>
    </source>
</evidence>
<evidence type="ECO:0000313" key="7">
    <source>
        <dbReference type="Proteomes" id="UP000001811"/>
    </source>
</evidence>
<dbReference type="Pfam" id="PF17958">
    <property type="entry name" value="EF-hand_13"/>
    <property type="match status" value="1"/>
</dbReference>
<dbReference type="GO" id="GO:0005509">
    <property type="term" value="F:calcium ion binding"/>
    <property type="evidence" value="ECO:0007669"/>
    <property type="project" value="InterPro"/>
</dbReference>
<dbReference type="FunFam" id="1.10.238.10:FF:000628">
    <property type="entry name" value="Serine/threonine-protein phosphatase 2A regulatory subunit B'' subunit beta"/>
    <property type="match status" value="1"/>
</dbReference>
<dbReference type="FunFam" id="1.10.238.230:FF:000001">
    <property type="entry name" value="Serine/threonine-protein phosphatase 2A regulatory subunit B'' subunit beta"/>
    <property type="match status" value="1"/>
</dbReference>
<proteinExistence type="predicted"/>
<accession>A0A5F9DKB1</accession>
<dbReference type="Bgee" id="ENSOCUG00000000307">
    <property type="expression patterns" value="Expressed in uterus and 16 other cell types or tissues"/>
</dbReference>
<evidence type="ECO:0000256" key="1">
    <source>
        <dbReference type="ARBA" id="ARBA00022723"/>
    </source>
</evidence>